<proteinExistence type="predicted"/>
<evidence type="ECO:0000313" key="2">
    <source>
        <dbReference type="Proteomes" id="UP001143910"/>
    </source>
</evidence>
<accession>A0ACC1NCT2</accession>
<reference evidence="1" key="1">
    <citation type="submission" date="2022-08" db="EMBL/GenBank/DDBJ databases">
        <title>Genome Sequence of Lecanicillium fungicola.</title>
        <authorList>
            <person name="Buettner E."/>
        </authorList>
    </citation>
    <scope>NUCLEOTIDE SEQUENCE</scope>
    <source>
        <strain evidence="1">Babe33</strain>
    </source>
</reference>
<organism evidence="1 2">
    <name type="scientific">Zarea fungicola</name>
    <dbReference type="NCBI Taxonomy" id="93591"/>
    <lineage>
        <taxon>Eukaryota</taxon>
        <taxon>Fungi</taxon>
        <taxon>Dikarya</taxon>
        <taxon>Ascomycota</taxon>
        <taxon>Pezizomycotina</taxon>
        <taxon>Sordariomycetes</taxon>
        <taxon>Hypocreomycetidae</taxon>
        <taxon>Hypocreales</taxon>
        <taxon>Cordycipitaceae</taxon>
        <taxon>Zarea</taxon>
    </lineage>
</organism>
<keyword evidence="2" id="KW-1185">Reference proteome</keyword>
<dbReference type="Proteomes" id="UP001143910">
    <property type="component" value="Unassembled WGS sequence"/>
</dbReference>
<name>A0ACC1NCT2_9HYPO</name>
<comment type="caution">
    <text evidence="1">The sequence shown here is derived from an EMBL/GenBank/DDBJ whole genome shotgun (WGS) entry which is preliminary data.</text>
</comment>
<gene>
    <name evidence="1" type="ORF">NQ176_g4805</name>
</gene>
<protein>
    <submittedName>
        <fullName evidence="1">Uncharacterized protein</fullName>
    </submittedName>
</protein>
<evidence type="ECO:0000313" key="1">
    <source>
        <dbReference type="EMBL" id="KAJ2976682.1"/>
    </source>
</evidence>
<dbReference type="EMBL" id="JANJQO010000554">
    <property type="protein sequence ID" value="KAJ2976682.1"/>
    <property type="molecule type" value="Genomic_DNA"/>
</dbReference>
<sequence>MRSGDKSPASWLYIVSSLATVVAAASTAHKSTTITSVFCAAVSLESPVVASVLRANSEATEYAINCGTTGEDGVYGDCGDDLTGSMILTVGPSTMAVVDRDEPYTRGFDCKIQNGTSASCAVYLDGDIALETSRIAYNIPDNKYPGEKFEDYVIPLTITAGLEKLVAYQTPPATSSPVPSPSTNARSMLATQTSSLPSPESTGPAQTTHAKSSSSLFGANPMLVLASLLLGIALNVE</sequence>